<sequence length="319" mass="35315">MDMRAADNLRAMHARHLDVYLLRCLVALVTEGHVTRAAERMAITQPAMSATLARLRTLFADPLLVRTEKGMVATPRARQLADRFQQALDLVDDAVAEGADFDPATATERFRIAASETLGYLLMPSLIAHVRRLAPAVQLTLQPPDLARVRHDLEEGDLDLVVAFIRNAPPGLRYTPLLRQPMRVIAAAGHPEVRGRLSLAQYVQYPHVYYALGRTSVSTLEAVVDEALERAGRVRTIGARVSSTLVSPGLVAQSDMLATLPGRIAGHFAAVWQLQVLEPPLALEDVSTSMFWHERMHHKPAHRWLRQQFEVVARTMGAG</sequence>
<comment type="similarity">
    <text evidence="1">Belongs to the LysR transcriptional regulatory family.</text>
</comment>
<dbReference type="Gene3D" id="3.40.190.10">
    <property type="entry name" value="Periplasmic binding protein-like II"/>
    <property type="match status" value="2"/>
</dbReference>
<reference evidence="7" key="1">
    <citation type="journal article" date="2019" name="Int. J. Syst. Evol. Microbiol.">
        <title>The Global Catalogue of Microorganisms (GCM) 10K type strain sequencing project: providing services to taxonomists for standard genome sequencing and annotation.</title>
        <authorList>
            <consortium name="The Broad Institute Genomics Platform"/>
            <consortium name="The Broad Institute Genome Sequencing Center for Infectious Disease"/>
            <person name="Wu L."/>
            <person name="Ma J."/>
        </authorList>
    </citation>
    <scope>NUCLEOTIDE SEQUENCE [LARGE SCALE GENOMIC DNA]</scope>
    <source>
        <strain evidence="7">JCM 17804</strain>
    </source>
</reference>
<dbReference type="SUPFAM" id="SSF46785">
    <property type="entry name" value="Winged helix' DNA-binding domain"/>
    <property type="match status" value="1"/>
</dbReference>
<keyword evidence="4" id="KW-0804">Transcription</keyword>
<evidence type="ECO:0000259" key="5">
    <source>
        <dbReference type="PROSITE" id="PS50931"/>
    </source>
</evidence>
<evidence type="ECO:0000256" key="1">
    <source>
        <dbReference type="ARBA" id="ARBA00009437"/>
    </source>
</evidence>
<proteinExistence type="inferred from homology"/>
<dbReference type="PRINTS" id="PR00039">
    <property type="entry name" value="HTHLYSR"/>
</dbReference>
<dbReference type="PANTHER" id="PTHR30118">
    <property type="entry name" value="HTH-TYPE TRANSCRIPTIONAL REGULATOR LEUO-RELATED"/>
    <property type="match status" value="1"/>
</dbReference>
<dbReference type="InterPro" id="IPR050389">
    <property type="entry name" value="LysR-type_TF"/>
</dbReference>
<evidence type="ECO:0000256" key="4">
    <source>
        <dbReference type="ARBA" id="ARBA00023163"/>
    </source>
</evidence>
<dbReference type="Proteomes" id="UP001500975">
    <property type="component" value="Unassembled WGS sequence"/>
</dbReference>
<keyword evidence="2" id="KW-0805">Transcription regulation</keyword>
<feature type="domain" description="HTH lysR-type" evidence="5">
    <location>
        <begin position="17"/>
        <end position="74"/>
    </location>
</feature>
<keyword evidence="3" id="KW-0238">DNA-binding</keyword>
<dbReference type="InterPro" id="IPR036388">
    <property type="entry name" value="WH-like_DNA-bd_sf"/>
</dbReference>
<dbReference type="InterPro" id="IPR005119">
    <property type="entry name" value="LysR_subst-bd"/>
</dbReference>
<dbReference type="EMBL" id="BAABGJ010000002">
    <property type="protein sequence ID" value="GAA4330977.1"/>
    <property type="molecule type" value="Genomic_DNA"/>
</dbReference>
<dbReference type="InterPro" id="IPR000847">
    <property type="entry name" value="LysR_HTH_N"/>
</dbReference>
<dbReference type="Pfam" id="PF03466">
    <property type="entry name" value="LysR_substrate"/>
    <property type="match status" value="1"/>
</dbReference>
<dbReference type="PANTHER" id="PTHR30118:SF15">
    <property type="entry name" value="TRANSCRIPTIONAL REGULATORY PROTEIN"/>
    <property type="match status" value="1"/>
</dbReference>
<name>A0ABP8GWI3_9BURK</name>
<organism evidence="6 7">
    <name type="scientific">Variovorax defluvii</name>
    <dbReference type="NCBI Taxonomy" id="913761"/>
    <lineage>
        <taxon>Bacteria</taxon>
        <taxon>Pseudomonadati</taxon>
        <taxon>Pseudomonadota</taxon>
        <taxon>Betaproteobacteria</taxon>
        <taxon>Burkholderiales</taxon>
        <taxon>Comamonadaceae</taxon>
        <taxon>Variovorax</taxon>
    </lineage>
</organism>
<gene>
    <name evidence="6" type="ORF">GCM10023165_04990</name>
</gene>
<keyword evidence="7" id="KW-1185">Reference proteome</keyword>
<accession>A0ABP8GWI3</accession>
<dbReference type="Gene3D" id="1.10.10.10">
    <property type="entry name" value="Winged helix-like DNA-binding domain superfamily/Winged helix DNA-binding domain"/>
    <property type="match status" value="1"/>
</dbReference>
<dbReference type="InterPro" id="IPR036390">
    <property type="entry name" value="WH_DNA-bd_sf"/>
</dbReference>
<dbReference type="Pfam" id="PF00126">
    <property type="entry name" value="HTH_1"/>
    <property type="match status" value="1"/>
</dbReference>
<dbReference type="PROSITE" id="PS50931">
    <property type="entry name" value="HTH_LYSR"/>
    <property type="match status" value="1"/>
</dbReference>
<evidence type="ECO:0000256" key="3">
    <source>
        <dbReference type="ARBA" id="ARBA00023125"/>
    </source>
</evidence>
<evidence type="ECO:0000256" key="2">
    <source>
        <dbReference type="ARBA" id="ARBA00023015"/>
    </source>
</evidence>
<evidence type="ECO:0000313" key="7">
    <source>
        <dbReference type="Proteomes" id="UP001500975"/>
    </source>
</evidence>
<evidence type="ECO:0000313" key="6">
    <source>
        <dbReference type="EMBL" id="GAA4330977.1"/>
    </source>
</evidence>
<dbReference type="CDD" id="cd08417">
    <property type="entry name" value="PBP2_Nitroaromatics_like"/>
    <property type="match status" value="1"/>
</dbReference>
<dbReference type="SUPFAM" id="SSF53850">
    <property type="entry name" value="Periplasmic binding protein-like II"/>
    <property type="match status" value="1"/>
</dbReference>
<protein>
    <submittedName>
        <fullName evidence="6">LysR family transcriptional regulator</fullName>
    </submittedName>
</protein>
<comment type="caution">
    <text evidence="6">The sequence shown here is derived from an EMBL/GenBank/DDBJ whole genome shotgun (WGS) entry which is preliminary data.</text>
</comment>
<dbReference type="InterPro" id="IPR037402">
    <property type="entry name" value="YidZ_PBP2"/>
</dbReference>